<evidence type="ECO:0000256" key="10">
    <source>
        <dbReference type="SAM" id="Phobius"/>
    </source>
</evidence>
<dbReference type="PROSITE" id="PS00137">
    <property type="entry name" value="SUBTILASE_HIS"/>
    <property type="match status" value="1"/>
</dbReference>
<feature type="signal peptide" evidence="11">
    <location>
        <begin position="1"/>
        <end position="19"/>
    </location>
</feature>
<evidence type="ECO:0000256" key="8">
    <source>
        <dbReference type="PROSITE-ProRule" id="PRU01240"/>
    </source>
</evidence>
<proteinExistence type="inferred from homology"/>
<dbReference type="AlphaFoldDB" id="A0A9W7CAB8"/>
<dbReference type="GO" id="GO:0006508">
    <property type="term" value="P:proteolysis"/>
    <property type="evidence" value="ECO:0007669"/>
    <property type="project" value="UniProtKB-KW"/>
</dbReference>
<accession>A0A9W7CAB8</accession>
<dbReference type="InterPro" id="IPR051048">
    <property type="entry name" value="Peptidase_S8/S53_subtilisin"/>
</dbReference>
<keyword evidence="10" id="KW-0812">Transmembrane</keyword>
<dbReference type="OrthoDB" id="10256524at2759"/>
<dbReference type="Pfam" id="PF00082">
    <property type="entry name" value="Peptidase_S8"/>
    <property type="match status" value="1"/>
</dbReference>
<dbReference type="GO" id="GO:0004252">
    <property type="term" value="F:serine-type endopeptidase activity"/>
    <property type="evidence" value="ECO:0007669"/>
    <property type="project" value="UniProtKB-UniRule"/>
</dbReference>
<dbReference type="InterPro" id="IPR015500">
    <property type="entry name" value="Peptidase_S8_subtilisin-rel"/>
</dbReference>
<dbReference type="PANTHER" id="PTHR43399">
    <property type="entry name" value="SUBTILISIN-RELATED"/>
    <property type="match status" value="1"/>
</dbReference>
<dbReference type="InterPro" id="IPR022398">
    <property type="entry name" value="Peptidase_S8_His-AS"/>
</dbReference>
<dbReference type="InterPro" id="IPR034058">
    <property type="entry name" value="TagA/B/C/D_pept_dom"/>
</dbReference>
<feature type="region of interest" description="Disordered" evidence="9">
    <location>
        <begin position="897"/>
        <end position="935"/>
    </location>
</feature>
<keyword evidence="3 8" id="KW-0378">Hydrolase</keyword>
<feature type="active site" description="Charge relay system" evidence="7 8">
    <location>
        <position position="352"/>
    </location>
</feature>
<comment type="caution">
    <text evidence="13">The sequence shown here is derived from an EMBL/GenBank/DDBJ whole genome shotgun (WGS) entry which is preliminary data.</text>
</comment>
<evidence type="ECO:0000256" key="4">
    <source>
        <dbReference type="ARBA" id="ARBA00022825"/>
    </source>
</evidence>
<keyword evidence="11" id="KW-0732">Signal</keyword>
<keyword evidence="10" id="KW-1133">Transmembrane helix</keyword>
<evidence type="ECO:0000256" key="9">
    <source>
        <dbReference type="SAM" id="MobiDB-lite"/>
    </source>
</evidence>
<evidence type="ECO:0000256" key="2">
    <source>
        <dbReference type="ARBA" id="ARBA00022670"/>
    </source>
</evidence>
<feature type="region of interest" description="Disordered" evidence="9">
    <location>
        <begin position="1159"/>
        <end position="1181"/>
    </location>
</feature>
<dbReference type="InterPro" id="IPR036852">
    <property type="entry name" value="Peptidase_S8/S53_dom_sf"/>
</dbReference>
<evidence type="ECO:0000256" key="7">
    <source>
        <dbReference type="PIRSR" id="PIRSR615500-1"/>
    </source>
</evidence>
<evidence type="ECO:0000256" key="1">
    <source>
        <dbReference type="ARBA" id="ARBA00011073"/>
    </source>
</evidence>
<dbReference type="Proteomes" id="UP001165122">
    <property type="component" value="Unassembled WGS sequence"/>
</dbReference>
<feature type="compositionally biased region" description="Low complexity" evidence="9">
    <location>
        <begin position="908"/>
        <end position="935"/>
    </location>
</feature>
<dbReference type="PROSITE" id="PS00138">
    <property type="entry name" value="SUBTILASE_SER"/>
    <property type="match status" value="1"/>
</dbReference>
<dbReference type="Gene3D" id="3.40.50.200">
    <property type="entry name" value="Peptidase S8/S53 domain"/>
    <property type="match status" value="1"/>
</dbReference>
<feature type="active site" description="Charge relay system" evidence="7 8">
    <location>
        <position position="673"/>
    </location>
</feature>
<comment type="similarity">
    <text evidence="1 8">Belongs to the peptidase S8 family.</text>
</comment>
<evidence type="ECO:0000256" key="11">
    <source>
        <dbReference type="SAM" id="SignalP"/>
    </source>
</evidence>
<name>A0A9W7CAB8_9STRA</name>
<dbReference type="EMBL" id="BRXW01000050">
    <property type="protein sequence ID" value="GMI02887.1"/>
    <property type="molecule type" value="Genomic_DNA"/>
</dbReference>
<dbReference type="InterPro" id="IPR008979">
    <property type="entry name" value="Galactose-bd-like_sf"/>
</dbReference>
<keyword evidence="14" id="KW-1185">Reference proteome</keyword>
<dbReference type="CDD" id="cd04842">
    <property type="entry name" value="Peptidases_S8_Kp43_protease"/>
    <property type="match status" value="1"/>
</dbReference>
<evidence type="ECO:0000256" key="6">
    <source>
        <dbReference type="ARBA" id="ARBA00023619"/>
    </source>
</evidence>
<dbReference type="Gene3D" id="2.60.120.380">
    <property type="match status" value="1"/>
</dbReference>
<dbReference type="PRINTS" id="PR00723">
    <property type="entry name" value="SUBTILISIN"/>
</dbReference>
<dbReference type="InterPro" id="IPR023828">
    <property type="entry name" value="Peptidase_S8_Ser-AS"/>
</dbReference>
<evidence type="ECO:0000256" key="3">
    <source>
        <dbReference type="ARBA" id="ARBA00022801"/>
    </source>
</evidence>
<protein>
    <recommendedName>
        <fullName evidence="6">subtilisin</fullName>
        <ecNumber evidence="6">3.4.21.62</ecNumber>
    </recommendedName>
</protein>
<evidence type="ECO:0000313" key="13">
    <source>
        <dbReference type="EMBL" id="GMI02887.1"/>
    </source>
</evidence>
<keyword evidence="10" id="KW-0472">Membrane</keyword>
<evidence type="ECO:0000313" key="14">
    <source>
        <dbReference type="Proteomes" id="UP001165122"/>
    </source>
</evidence>
<dbReference type="PANTHER" id="PTHR43399:SF4">
    <property type="entry name" value="CELL WALL-ASSOCIATED PROTEASE"/>
    <property type="match status" value="1"/>
</dbReference>
<evidence type="ECO:0000256" key="5">
    <source>
        <dbReference type="ARBA" id="ARBA00023529"/>
    </source>
</evidence>
<feature type="active site" description="Charge relay system" evidence="7 8">
    <location>
        <position position="413"/>
    </location>
</feature>
<gene>
    <name evidence="13" type="ORF">TrLO_g14088</name>
</gene>
<evidence type="ECO:0000259" key="12">
    <source>
        <dbReference type="Pfam" id="PF00082"/>
    </source>
</evidence>
<dbReference type="EC" id="3.4.21.62" evidence="6"/>
<keyword evidence="4 8" id="KW-0720">Serine protease</keyword>
<reference evidence="14" key="1">
    <citation type="journal article" date="2023" name="Commun. Biol.">
        <title>Genome analysis of Parmales, the sister group of diatoms, reveals the evolutionary specialization of diatoms from phago-mixotrophs to photoautotrophs.</title>
        <authorList>
            <person name="Ban H."/>
            <person name="Sato S."/>
            <person name="Yoshikawa S."/>
            <person name="Yamada K."/>
            <person name="Nakamura Y."/>
            <person name="Ichinomiya M."/>
            <person name="Sato N."/>
            <person name="Blanc-Mathieu R."/>
            <person name="Endo H."/>
            <person name="Kuwata A."/>
            <person name="Ogata H."/>
        </authorList>
    </citation>
    <scope>NUCLEOTIDE SEQUENCE [LARGE SCALE GENOMIC DNA]</scope>
    <source>
        <strain evidence="14">NIES 3700</strain>
    </source>
</reference>
<feature type="chain" id="PRO_5040865408" description="subtilisin" evidence="11">
    <location>
        <begin position="20"/>
        <end position="1220"/>
    </location>
</feature>
<dbReference type="PROSITE" id="PS51892">
    <property type="entry name" value="SUBTILASE"/>
    <property type="match status" value="1"/>
</dbReference>
<dbReference type="InterPro" id="IPR000209">
    <property type="entry name" value="Peptidase_S8/S53_dom"/>
</dbReference>
<organism evidence="13 14">
    <name type="scientific">Triparma laevis f. longispina</name>
    <dbReference type="NCBI Taxonomy" id="1714387"/>
    <lineage>
        <taxon>Eukaryota</taxon>
        <taxon>Sar</taxon>
        <taxon>Stramenopiles</taxon>
        <taxon>Ochrophyta</taxon>
        <taxon>Bolidophyceae</taxon>
        <taxon>Parmales</taxon>
        <taxon>Triparmaceae</taxon>
        <taxon>Triparma</taxon>
    </lineage>
</organism>
<dbReference type="SUPFAM" id="SSF49785">
    <property type="entry name" value="Galactose-binding domain-like"/>
    <property type="match status" value="1"/>
</dbReference>
<feature type="domain" description="Peptidase S8/S53" evidence="12">
    <location>
        <begin position="343"/>
        <end position="751"/>
    </location>
</feature>
<sequence>MVALSLIFGLGALLQSASAAPRPLTLSSLNEIVGSDASPLHGSEPSFATGSAHTWARHEQTEATFRRLSSLSSETSPQNTVPRAGYVICEDTPSLDGFTRRGRIEAGLQTTLSHHAFFNTDSMTCFQAHLTFEQASGAPEDLIVHPLTHAMKVSDVDKALANPSMNSHAISLHLCPSQEGTAQALSQKWEAMAGDLFGANSEHHTNLREAFFWSREEHRAEANTDRAHQWHEAIQVSADSQFCHSVVSHLGFKPEHAPLAHINTVHVSNMDGFFDAITSAADRAHAEACFLSVIALLSEQPEVCHLAQRYRHQIRNDEAQWIVQSNQPSGPSMRPFYDAGITGEGQVVAVSDTGLDTDNCYFRNSASGTDASGQLTKDGTVQSSKRKVIQYVPLDRTYGSDRYTSDTDYEGGHGTHVAGSVLGRKSTNGNSEGDGFADGIAYDAKLAFFDVGWGADLLLTPDTASELIDPGYDAGARIHSASWGTSSNRYEDDDFNFDSYTYANEEFLILVAAGNDGTTMTCKSAYDNDGNGDCDQCADGIQPEECPGCEICYNGCNNLQDAAWCQSSIMYNFGRATNSVGSPAIAKNILAVGATESENGDLGNGQIGRDYMAEFSSIGPAEDGRIKPDIVAPGMGILSACARPGENYECDPSSKPTGGSGTYEGIMFMSGTSMATPVASGTAALVRQYFMDGFYPTGAKVSSNAMTPSAALVKAVLMGSGTAMTAIRNKLSYLTADTTPSSMYDNAQGFGRITIGDALKLNGFNDITTKVYDAKVITAGATDTYSIDVGSCSSTSDLVATLVWTDAAAIRHCTKCLVNDLDLSMSKGSTTYYPNKVTASSNPPRDELNNAEKIVIENASDGDNYMLTVKARNIQNADGTQKYSLVVSGCDVTMGDGTPSPTPFVSQAPTEEGTTPAPTEAPTRDPSTSSPTVSPPNGNFCEVWIPYENLKLEYISVNAKEFDDTILKAFQEVIADVGGVNVVDHTYICFVATGGAGSEVGADRRKLSNPSEQYHGINVDFKVTAVVPDHQDCSDEQAMVDVVLDVAQRIQQSITLGTMQSKLRAKDTGTWLDAVEVDATDMSPSTPNLATYGDNVSTYEDRYCTNWKMKQWLMENLQLLIGAGVGSLVLCCCCGFVCAWLRSSSSSKKYKNQNIQMTRSHARAPYHPSTPQKGGIASITGFKGGQTRNASAAARMSKMAGGTTGGVSKKKGGPAPRTVW</sequence>
<comment type="catalytic activity">
    <reaction evidence="5">
        <text>Hydrolysis of proteins with broad specificity for peptide bonds, and a preference for a large uncharged residue in P1. Hydrolyzes peptide amides.</text>
        <dbReference type="EC" id="3.4.21.62"/>
    </reaction>
</comment>
<keyword evidence="2 8" id="KW-0645">Protease</keyword>
<feature type="transmembrane region" description="Helical" evidence="10">
    <location>
        <begin position="1119"/>
        <end position="1141"/>
    </location>
</feature>
<dbReference type="SUPFAM" id="SSF52743">
    <property type="entry name" value="Subtilisin-like"/>
    <property type="match status" value="1"/>
</dbReference>
<feature type="region of interest" description="Disordered" evidence="9">
    <location>
        <begin position="1193"/>
        <end position="1220"/>
    </location>
</feature>